<dbReference type="InterPro" id="IPR020783">
    <property type="entry name" value="Ribosomal_uL11_C"/>
</dbReference>
<dbReference type="InterPro" id="IPR000911">
    <property type="entry name" value="Ribosomal_uL11"/>
</dbReference>
<feature type="domain" description="Large ribosomal subunit protein uL11 C-terminal" evidence="4">
    <location>
        <begin position="9"/>
        <end position="50"/>
    </location>
</feature>
<evidence type="ECO:0000256" key="1">
    <source>
        <dbReference type="ARBA" id="ARBA00010537"/>
    </source>
</evidence>
<evidence type="ECO:0000313" key="5">
    <source>
        <dbReference type="EMBL" id="KAK3031072.1"/>
    </source>
</evidence>
<dbReference type="PANTHER" id="PTHR11661:SF44">
    <property type="entry name" value="LARGE RIBOSOMAL SUBUNIT PROTEIN UL11X"/>
    <property type="match status" value="1"/>
</dbReference>
<evidence type="ECO:0000256" key="3">
    <source>
        <dbReference type="ARBA" id="ARBA00023274"/>
    </source>
</evidence>
<sequence>MIKNIKQDGCISLDEVIEIAKNSWPISMVKDLSGIVKEILRTCVSVGCTVGLYYQTCGLRFKRCKPCCSSRKHGAPLVSSVLDLGGFHLVRMSITVTCY</sequence>
<dbReference type="PANTHER" id="PTHR11661">
    <property type="entry name" value="60S RIBOSOMAL PROTEIN L12"/>
    <property type="match status" value="1"/>
</dbReference>
<protein>
    <recommendedName>
        <fullName evidence="4">Large ribosomal subunit protein uL11 C-terminal domain-containing protein</fullName>
    </recommendedName>
</protein>
<dbReference type="GO" id="GO:0006412">
    <property type="term" value="P:translation"/>
    <property type="evidence" value="ECO:0007669"/>
    <property type="project" value="InterPro"/>
</dbReference>
<comment type="caution">
    <text evidence="5">The sequence shown here is derived from an EMBL/GenBank/DDBJ whole genome shotgun (WGS) entry which is preliminary data.</text>
</comment>
<dbReference type="AlphaFoldDB" id="A0AA88WPI1"/>
<reference evidence="5" key="1">
    <citation type="submission" date="2022-12" db="EMBL/GenBank/DDBJ databases">
        <title>Draft genome assemblies for two species of Escallonia (Escalloniales).</title>
        <authorList>
            <person name="Chanderbali A."/>
            <person name="Dervinis C."/>
            <person name="Anghel I."/>
            <person name="Soltis D."/>
            <person name="Soltis P."/>
            <person name="Zapata F."/>
        </authorList>
    </citation>
    <scope>NUCLEOTIDE SEQUENCE</scope>
    <source>
        <strain evidence="5">UCBG64.0493</strain>
        <tissue evidence="5">Leaf</tissue>
    </source>
</reference>
<keyword evidence="3" id="KW-0687">Ribonucleoprotein</keyword>
<evidence type="ECO:0000313" key="6">
    <source>
        <dbReference type="Proteomes" id="UP001188597"/>
    </source>
</evidence>
<keyword evidence="2" id="KW-0689">Ribosomal protein</keyword>
<organism evidence="5 6">
    <name type="scientific">Escallonia herrerae</name>
    <dbReference type="NCBI Taxonomy" id="1293975"/>
    <lineage>
        <taxon>Eukaryota</taxon>
        <taxon>Viridiplantae</taxon>
        <taxon>Streptophyta</taxon>
        <taxon>Embryophyta</taxon>
        <taxon>Tracheophyta</taxon>
        <taxon>Spermatophyta</taxon>
        <taxon>Magnoliopsida</taxon>
        <taxon>eudicotyledons</taxon>
        <taxon>Gunneridae</taxon>
        <taxon>Pentapetalae</taxon>
        <taxon>asterids</taxon>
        <taxon>campanulids</taxon>
        <taxon>Escalloniales</taxon>
        <taxon>Escalloniaceae</taxon>
        <taxon>Escallonia</taxon>
    </lineage>
</organism>
<comment type="similarity">
    <text evidence="1">Belongs to the universal ribosomal protein uL11 family.</text>
</comment>
<evidence type="ECO:0000256" key="2">
    <source>
        <dbReference type="ARBA" id="ARBA00022980"/>
    </source>
</evidence>
<dbReference type="Pfam" id="PF00298">
    <property type="entry name" value="Ribosomal_L11"/>
    <property type="match status" value="1"/>
</dbReference>
<dbReference type="InterPro" id="IPR036769">
    <property type="entry name" value="Ribosomal_uL11_C_sf"/>
</dbReference>
<dbReference type="GO" id="GO:0003735">
    <property type="term" value="F:structural constituent of ribosome"/>
    <property type="evidence" value="ECO:0007669"/>
    <property type="project" value="InterPro"/>
</dbReference>
<dbReference type="EMBL" id="JAVXUP010000319">
    <property type="protein sequence ID" value="KAK3031072.1"/>
    <property type="molecule type" value="Genomic_DNA"/>
</dbReference>
<dbReference type="Gene3D" id="1.10.10.250">
    <property type="entry name" value="Ribosomal protein L11, C-terminal domain"/>
    <property type="match status" value="1"/>
</dbReference>
<keyword evidence="6" id="KW-1185">Reference proteome</keyword>
<dbReference type="GO" id="GO:0022625">
    <property type="term" value="C:cytosolic large ribosomal subunit"/>
    <property type="evidence" value="ECO:0007669"/>
    <property type="project" value="TreeGrafter"/>
</dbReference>
<evidence type="ECO:0000259" key="4">
    <source>
        <dbReference type="Pfam" id="PF00298"/>
    </source>
</evidence>
<proteinExistence type="inferred from homology"/>
<accession>A0AA88WPI1</accession>
<dbReference type="GO" id="GO:0070180">
    <property type="term" value="F:large ribosomal subunit rRNA binding"/>
    <property type="evidence" value="ECO:0007669"/>
    <property type="project" value="TreeGrafter"/>
</dbReference>
<name>A0AA88WPI1_9ASTE</name>
<dbReference type="Proteomes" id="UP001188597">
    <property type="component" value="Unassembled WGS sequence"/>
</dbReference>
<gene>
    <name evidence="5" type="ORF">RJ639_035103</name>
</gene>
<dbReference type="SUPFAM" id="SSF46906">
    <property type="entry name" value="Ribosomal protein L11, C-terminal domain"/>
    <property type="match status" value="1"/>
</dbReference>